<accession>A0A431WJW3</accession>
<dbReference type="GO" id="GO:0160148">
    <property type="term" value="F:tRNA pseudouridine(55) synthase activity"/>
    <property type="evidence" value="ECO:0007669"/>
    <property type="project" value="UniProtKB-EC"/>
</dbReference>
<keyword evidence="9" id="KW-1185">Reference proteome</keyword>
<evidence type="ECO:0000259" key="7">
    <source>
        <dbReference type="Pfam" id="PF16198"/>
    </source>
</evidence>
<evidence type="ECO:0000256" key="1">
    <source>
        <dbReference type="ARBA" id="ARBA00000385"/>
    </source>
</evidence>
<dbReference type="PANTHER" id="PTHR13767:SF2">
    <property type="entry name" value="PSEUDOURIDYLATE SYNTHASE TRUB1"/>
    <property type="match status" value="1"/>
</dbReference>
<dbReference type="GO" id="GO:0031119">
    <property type="term" value="P:tRNA pseudouridine synthesis"/>
    <property type="evidence" value="ECO:0007669"/>
    <property type="project" value="UniProtKB-UniRule"/>
</dbReference>
<evidence type="ECO:0000256" key="5">
    <source>
        <dbReference type="HAMAP-Rule" id="MF_01080"/>
    </source>
</evidence>
<dbReference type="HAMAP" id="MF_01080">
    <property type="entry name" value="TruB_bact"/>
    <property type="match status" value="1"/>
</dbReference>
<evidence type="ECO:0000313" key="9">
    <source>
        <dbReference type="Proteomes" id="UP000271374"/>
    </source>
</evidence>
<comment type="similarity">
    <text evidence="2 5">Belongs to the pseudouridine synthase TruB family. Type 1 subfamily.</text>
</comment>
<dbReference type="PANTHER" id="PTHR13767">
    <property type="entry name" value="TRNA-PSEUDOURIDINE SYNTHASE"/>
    <property type="match status" value="1"/>
</dbReference>
<feature type="active site" description="Nucleophile" evidence="5">
    <location>
        <position position="38"/>
    </location>
</feature>
<name>A0A431WJW3_9BACI</name>
<dbReference type="GO" id="GO:0003723">
    <property type="term" value="F:RNA binding"/>
    <property type="evidence" value="ECO:0007669"/>
    <property type="project" value="InterPro"/>
</dbReference>
<gene>
    <name evidence="5 8" type="primary">truB</name>
    <name evidence="8" type="ORF">EKG37_03040</name>
</gene>
<dbReference type="InterPro" id="IPR014780">
    <property type="entry name" value="tRNA_psdUridine_synth_TruB"/>
</dbReference>
<keyword evidence="4 5" id="KW-0413">Isomerase</keyword>
<dbReference type="Gene3D" id="3.30.2350.10">
    <property type="entry name" value="Pseudouridine synthase"/>
    <property type="match status" value="1"/>
</dbReference>
<dbReference type="Pfam" id="PF16198">
    <property type="entry name" value="TruB_C_2"/>
    <property type="match status" value="1"/>
</dbReference>
<keyword evidence="3 5" id="KW-0819">tRNA processing</keyword>
<dbReference type="InterPro" id="IPR032819">
    <property type="entry name" value="TruB_C"/>
</dbReference>
<dbReference type="Pfam" id="PF01509">
    <property type="entry name" value="TruB_N"/>
    <property type="match status" value="1"/>
</dbReference>
<dbReference type="NCBIfam" id="TIGR00431">
    <property type="entry name" value="TruB"/>
    <property type="match status" value="1"/>
</dbReference>
<protein>
    <recommendedName>
        <fullName evidence="5">tRNA pseudouridine synthase B</fullName>
        <ecNumber evidence="5">5.4.99.25</ecNumber>
    </recommendedName>
    <alternativeName>
        <fullName evidence="5">tRNA pseudouridine(55) synthase</fullName>
        <shortName evidence="5">Psi55 synthase</shortName>
    </alternativeName>
    <alternativeName>
        <fullName evidence="5">tRNA pseudouridylate synthase</fullName>
    </alternativeName>
    <alternativeName>
        <fullName evidence="5">tRNA-uridine isomerase</fullName>
    </alternativeName>
</protein>
<dbReference type="InterPro" id="IPR002501">
    <property type="entry name" value="PsdUridine_synth_N"/>
</dbReference>
<dbReference type="EC" id="5.4.99.25" evidence="5"/>
<dbReference type="OrthoDB" id="9802309at2"/>
<dbReference type="RefSeq" id="WP_126406048.1">
    <property type="nucleotide sequence ID" value="NZ_RXNT01000002.1"/>
</dbReference>
<dbReference type="Proteomes" id="UP000271374">
    <property type="component" value="Unassembled WGS sequence"/>
</dbReference>
<dbReference type="FunFam" id="3.30.2350.10:FF:000011">
    <property type="entry name" value="tRNA pseudouridine synthase B"/>
    <property type="match status" value="1"/>
</dbReference>
<evidence type="ECO:0000313" key="8">
    <source>
        <dbReference type="EMBL" id="RTR35623.1"/>
    </source>
</evidence>
<feature type="domain" description="Pseudouridine synthase II N-terminal" evidence="6">
    <location>
        <begin position="23"/>
        <end position="178"/>
    </location>
</feature>
<evidence type="ECO:0000259" key="6">
    <source>
        <dbReference type="Pfam" id="PF01509"/>
    </source>
</evidence>
<evidence type="ECO:0000256" key="4">
    <source>
        <dbReference type="ARBA" id="ARBA00023235"/>
    </source>
</evidence>
<dbReference type="SUPFAM" id="SSF55120">
    <property type="entry name" value="Pseudouridine synthase"/>
    <property type="match status" value="1"/>
</dbReference>
<feature type="domain" description="tRNA pseudouridylate synthase B C-terminal" evidence="7">
    <location>
        <begin position="179"/>
        <end position="237"/>
    </location>
</feature>
<sequence>MEGILPLYKPRGMTSHDCVFKLRKILRMKRIGHTGTLDPEVDGVLPICLGRATKVAEYITDAGKTYEGEVTIGFSTTTEDAGGEVVERKSVERKFTREEILACLTNLTGEITQTPPMFSAVKVNGKRLYEYARQGIEVERPSRQVTIYEIDLLDGRQIFEGETVSFRFRVSCSKGTYIRTLAVMIGEALGYPAHMSDLTRIKSAQITLEDCITLEEVEKLAAEGSIEKVLRPIESALYYLPKYEINDKLIEKVKNGVALPIPQGFLDEKGPIVVETPDGTALAIYQAHPLKEGLMKPTKVLKIQETE</sequence>
<dbReference type="EMBL" id="RXNT01000002">
    <property type="protein sequence ID" value="RTR35623.1"/>
    <property type="molecule type" value="Genomic_DNA"/>
</dbReference>
<evidence type="ECO:0000256" key="3">
    <source>
        <dbReference type="ARBA" id="ARBA00022694"/>
    </source>
</evidence>
<dbReference type="InterPro" id="IPR020103">
    <property type="entry name" value="PsdUridine_synth_cat_dom_sf"/>
</dbReference>
<comment type="caution">
    <text evidence="8">The sequence shown here is derived from an EMBL/GenBank/DDBJ whole genome shotgun (WGS) entry which is preliminary data.</text>
</comment>
<reference evidence="8 9" key="1">
    <citation type="submission" date="2018-12" db="EMBL/GenBank/DDBJ databases">
        <title>Bacillus yapensis draft genome sequence.</title>
        <authorList>
            <person name="Yu L."/>
            <person name="Xu X."/>
            <person name="Tang X."/>
        </authorList>
    </citation>
    <scope>NUCLEOTIDE SEQUENCE [LARGE SCALE GENOMIC DNA]</scope>
    <source>
        <strain evidence="8 9">XXST-01</strain>
    </source>
</reference>
<comment type="catalytic activity">
    <reaction evidence="1 5">
        <text>uridine(55) in tRNA = pseudouridine(55) in tRNA</text>
        <dbReference type="Rhea" id="RHEA:42532"/>
        <dbReference type="Rhea" id="RHEA-COMP:10101"/>
        <dbReference type="Rhea" id="RHEA-COMP:10102"/>
        <dbReference type="ChEBI" id="CHEBI:65314"/>
        <dbReference type="ChEBI" id="CHEBI:65315"/>
        <dbReference type="EC" id="5.4.99.25"/>
    </reaction>
</comment>
<comment type="function">
    <text evidence="5">Responsible for synthesis of pseudouridine from uracil-55 in the psi GC loop of transfer RNAs.</text>
</comment>
<proteinExistence type="inferred from homology"/>
<organism evidence="8 9">
    <name type="scientific">Bacillus yapensis</name>
    <dbReference type="NCBI Taxonomy" id="2492960"/>
    <lineage>
        <taxon>Bacteria</taxon>
        <taxon>Bacillati</taxon>
        <taxon>Bacillota</taxon>
        <taxon>Bacilli</taxon>
        <taxon>Bacillales</taxon>
        <taxon>Bacillaceae</taxon>
        <taxon>Bacillus</taxon>
    </lineage>
</organism>
<dbReference type="AlphaFoldDB" id="A0A431WJW3"/>
<dbReference type="GO" id="GO:1990481">
    <property type="term" value="P:mRNA pseudouridine synthesis"/>
    <property type="evidence" value="ECO:0007669"/>
    <property type="project" value="TreeGrafter"/>
</dbReference>
<evidence type="ECO:0000256" key="2">
    <source>
        <dbReference type="ARBA" id="ARBA00005642"/>
    </source>
</evidence>
<dbReference type="CDD" id="cd02573">
    <property type="entry name" value="PseudoU_synth_EcTruB"/>
    <property type="match status" value="1"/>
</dbReference>